<reference evidence="1 2" key="1">
    <citation type="journal article" date="2022" name="New Phytol.">
        <title>Ecological generalism drives hyperdiversity of secondary metabolite gene clusters in xylarialean endophytes.</title>
        <authorList>
            <person name="Franco M.E.E."/>
            <person name="Wisecaver J.H."/>
            <person name="Arnold A.E."/>
            <person name="Ju Y.M."/>
            <person name="Slot J.C."/>
            <person name="Ahrendt S."/>
            <person name="Moore L.P."/>
            <person name="Eastman K.E."/>
            <person name="Scott K."/>
            <person name="Konkel Z."/>
            <person name="Mondo S.J."/>
            <person name="Kuo A."/>
            <person name="Hayes R.D."/>
            <person name="Haridas S."/>
            <person name="Andreopoulos B."/>
            <person name="Riley R."/>
            <person name="LaButti K."/>
            <person name="Pangilinan J."/>
            <person name="Lipzen A."/>
            <person name="Amirebrahimi M."/>
            <person name="Yan J."/>
            <person name="Adam C."/>
            <person name="Keymanesh K."/>
            <person name="Ng V."/>
            <person name="Louie K."/>
            <person name="Northen T."/>
            <person name="Drula E."/>
            <person name="Henrissat B."/>
            <person name="Hsieh H.M."/>
            <person name="Youens-Clark K."/>
            <person name="Lutzoni F."/>
            <person name="Miadlikowska J."/>
            <person name="Eastwood D.C."/>
            <person name="Hamelin R.C."/>
            <person name="Grigoriev I.V."/>
            <person name="U'Ren J.M."/>
        </authorList>
    </citation>
    <scope>NUCLEOTIDE SEQUENCE [LARGE SCALE GENOMIC DNA]</scope>
    <source>
        <strain evidence="1 2">ER1909</strain>
    </source>
</reference>
<accession>A0ACC0CKX4</accession>
<evidence type="ECO:0000313" key="1">
    <source>
        <dbReference type="EMBL" id="KAI6081106.1"/>
    </source>
</evidence>
<dbReference type="Proteomes" id="UP001497680">
    <property type="component" value="Unassembled WGS sequence"/>
</dbReference>
<evidence type="ECO:0000313" key="2">
    <source>
        <dbReference type="Proteomes" id="UP001497680"/>
    </source>
</evidence>
<name>A0ACC0CKX4_9PEZI</name>
<gene>
    <name evidence="1" type="ORF">F4821DRAFT_275219</name>
</gene>
<comment type="caution">
    <text evidence="1">The sequence shown here is derived from an EMBL/GenBank/DDBJ whole genome shotgun (WGS) entry which is preliminary data.</text>
</comment>
<organism evidence="1 2">
    <name type="scientific">Hypoxylon rubiginosum</name>
    <dbReference type="NCBI Taxonomy" id="110542"/>
    <lineage>
        <taxon>Eukaryota</taxon>
        <taxon>Fungi</taxon>
        <taxon>Dikarya</taxon>
        <taxon>Ascomycota</taxon>
        <taxon>Pezizomycotina</taxon>
        <taxon>Sordariomycetes</taxon>
        <taxon>Xylariomycetidae</taxon>
        <taxon>Xylariales</taxon>
        <taxon>Hypoxylaceae</taxon>
        <taxon>Hypoxylon</taxon>
    </lineage>
</organism>
<keyword evidence="2" id="KW-1185">Reference proteome</keyword>
<protein>
    <submittedName>
        <fullName evidence="1">Uncharacterized protein</fullName>
    </submittedName>
</protein>
<proteinExistence type="predicted"/>
<sequence>MGLSAFFDSRFKFRVHMVELSLISLVILLSIIRVSIAPPQRAHIMGIAIGIKSILFISYQVLTEHCLRIQKWANPKTNFILNCVDIPFWAAVMYLLLSANATSCTGGACGVSWTMAVLAIVLL</sequence>
<dbReference type="EMBL" id="MU394407">
    <property type="protein sequence ID" value="KAI6081106.1"/>
    <property type="molecule type" value="Genomic_DNA"/>
</dbReference>